<dbReference type="AlphaFoldDB" id="A0A507FI48"/>
<dbReference type="Gene3D" id="3.90.550.10">
    <property type="entry name" value="Spore Coat Polysaccharide Biosynthesis Protein SpsA, Chain A"/>
    <property type="match status" value="2"/>
</dbReference>
<reference evidence="3 4" key="1">
    <citation type="journal article" date="2019" name="Sci. Rep.">
        <title>Comparative genomics of chytrid fungi reveal insights into the obligate biotrophic and pathogenic lifestyle of Synchytrium endobioticum.</title>
        <authorList>
            <person name="van de Vossenberg B.T.L.H."/>
            <person name="Warris S."/>
            <person name="Nguyen H.D.T."/>
            <person name="van Gent-Pelzer M.P.E."/>
            <person name="Joly D.L."/>
            <person name="van de Geest H.C."/>
            <person name="Bonants P.J.M."/>
            <person name="Smith D.S."/>
            <person name="Levesque C.A."/>
            <person name="van der Lee T.A.J."/>
        </authorList>
    </citation>
    <scope>NUCLEOTIDE SEQUENCE [LARGE SCALE GENOMIC DNA]</scope>
    <source>
        <strain evidence="3 4">CBS 675.73</strain>
    </source>
</reference>
<feature type="region of interest" description="Disordered" evidence="1">
    <location>
        <begin position="101"/>
        <end position="168"/>
    </location>
</feature>
<keyword evidence="2" id="KW-1133">Transmembrane helix</keyword>
<dbReference type="InterPro" id="IPR050587">
    <property type="entry name" value="GNT1/Glycosyltrans_8"/>
</dbReference>
<dbReference type="STRING" id="246404.A0A507FI48"/>
<protein>
    <recommendedName>
        <fullName evidence="5">Nucleotide-diphospho-sugar transferase domain-containing protein</fullName>
    </recommendedName>
</protein>
<gene>
    <name evidence="3" type="ORF">CcCBS67573_g02771</name>
</gene>
<sequence length="1190" mass="134594">MQIGRKPTARRMGQLLVVIVMISVTLLLCRLKLTNQSYGFDSGMQWMKSVAESKLGSFKEEAGFDLSHEPIVFPEASPADINPLDQDVADALKDAAVEGEAQDRIDPNSSNNVGPMNAVQPNEAQPNVDQSGGLNPVGQNEAADLTPEEEEDESAQSGGSASLPDTFRFHPSAKARPFKSKAVVTFLATASSDDFRLQPLRDADWFFVGACLHAYTFLHSEKTRLQPSDDTEFVVMVTEFVPQPFQDTLLEMGARVLQVPSIEIAGREKPGDKYQYLYTKLNMYRLEGIYDSILFLDIDINYFEQSPVQLFSSVKPRKSPDGHPYYFGSTREWQNGNGIFNTGVQLLIPSIYHFNALLELAKDPVKTKYGDQGLLNVYFAGDGELPWDELPQFWNMNHLEVRNESEVRAAAGVHGKLWSECQFLSEASKPLFSLWRDSMRATRRIQMDILKNRYLAMPLVPAVPDTCEEWTSIKGMTTLKYQTAMSSFAILTVGNVSQEVLNSREDFCVGKALAAHHVESPQKIRTLFDTLELLASRMLPKYDFVWVMNPKVEMNNINGAKFLTDFKEIRKRSGLGDVVYAFRDCAHGLSGSFVIASEGLPKLQRFLEKTRNTGQSIVDDDVVWELFIQLFTGNGGRATLQVLDRNPWYEFPPESCQHFFHLKNFGMNQEGLYTKLESVPCRGVEFQESPVLPEDFVFMPSLSERPAKPKAIITLLAVAAPDFKTKQMRDADWFFSGALLNAYTFYHNPRTRLDPNGDVEFTIMITQDVPQPYIDAFLSLGARVLRVPAVRPAGREKPGDKYEYVYTKLQMQRLEAIYRGVLYIDVDLFFFNESPVSLFQYLDQHIANAKADPQLEPYFFGSTEEWKSHEKRWGQFNSGMQMFTPSLRQFNRLFEYAKDPDYARYGDQGLLTKYFEDNWFQLPQRYNTHHLEERNASSMEAAIGFHHKYWSDCHYMTAESAPSFLLWVRDAQAVRGLQLRHLEQHNPTSDVLIMPAIPADCDLWKKVAPEAIKQSVLFDTVAVLSTQDADADVLETRNLWAHEYNQASHITMPNVRSMAETVDAVSKLLLKYDWVWVQGKSAVFPKPTAPVSLHLAKFQEQAGTVIAFEDCGRAATASILFSKSSLDGLAEFIGSVTSGDVAGDRWSQVLQVFSSKTPRTLRVIGGDHGLYHVDRNDCKDMFELEDVGES</sequence>
<name>A0A507FI48_9FUNG</name>
<dbReference type="PANTHER" id="PTHR11183">
    <property type="entry name" value="GLYCOGENIN SUBFAMILY MEMBER"/>
    <property type="match status" value="1"/>
</dbReference>
<keyword evidence="2" id="KW-0812">Transmembrane</keyword>
<evidence type="ECO:0000313" key="3">
    <source>
        <dbReference type="EMBL" id="TPX75973.1"/>
    </source>
</evidence>
<accession>A0A507FI48</accession>
<proteinExistence type="predicted"/>
<evidence type="ECO:0008006" key="5">
    <source>
        <dbReference type="Google" id="ProtNLM"/>
    </source>
</evidence>
<comment type="caution">
    <text evidence="3">The sequence shown here is derived from an EMBL/GenBank/DDBJ whole genome shotgun (WGS) entry which is preliminary data.</text>
</comment>
<evidence type="ECO:0000313" key="4">
    <source>
        <dbReference type="Proteomes" id="UP000320333"/>
    </source>
</evidence>
<dbReference type="InterPro" id="IPR002495">
    <property type="entry name" value="Glyco_trans_8"/>
</dbReference>
<organism evidence="3 4">
    <name type="scientific">Chytriomyces confervae</name>
    <dbReference type="NCBI Taxonomy" id="246404"/>
    <lineage>
        <taxon>Eukaryota</taxon>
        <taxon>Fungi</taxon>
        <taxon>Fungi incertae sedis</taxon>
        <taxon>Chytridiomycota</taxon>
        <taxon>Chytridiomycota incertae sedis</taxon>
        <taxon>Chytridiomycetes</taxon>
        <taxon>Chytridiales</taxon>
        <taxon>Chytriomycetaceae</taxon>
        <taxon>Chytriomyces</taxon>
    </lineage>
</organism>
<keyword evidence="4" id="KW-1185">Reference proteome</keyword>
<dbReference type="Pfam" id="PF01501">
    <property type="entry name" value="Glyco_transf_8"/>
    <property type="match status" value="1"/>
</dbReference>
<dbReference type="InterPro" id="IPR029044">
    <property type="entry name" value="Nucleotide-diphossugar_trans"/>
</dbReference>
<keyword evidence="2" id="KW-0472">Membrane</keyword>
<evidence type="ECO:0000256" key="1">
    <source>
        <dbReference type="SAM" id="MobiDB-lite"/>
    </source>
</evidence>
<dbReference type="GO" id="GO:0016757">
    <property type="term" value="F:glycosyltransferase activity"/>
    <property type="evidence" value="ECO:0007669"/>
    <property type="project" value="InterPro"/>
</dbReference>
<dbReference type="OrthoDB" id="2014201at2759"/>
<feature type="transmembrane region" description="Helical" evidence="2">
    <location>
        <begin position="12"/>
        <end position="33"/>
    </location>
</feature>
<dbReference type="Proteomes" id="UP000320333">
    <property type="component" value="Unassembled WGS sequence"/>
</dbReference>
<dbReference type="EMBL" id="QEAP01000062">
    <property type="protein sequence ID" value="TPX75973.1"/>
    <property type="molecule type" value="Genomic_DNA"/>
</dbReference>
<dbReference type="SUPFAM" id="SSF53448">
    <property type="entry name" value="Nucleotide-diphospho-sugar transferases"/>
    <property type="match status" value="2"/>
</dbReference>
<feature type="compositionally biased region" description="Polar residues" evidence="1">
    <location>
        <begin position="107"/>
        <end position="133"/>
    </location>
</feature>
<evidence type="ECO:0000256" key="2">
    <source>
        <dbReference type="SAM" id="Phobius"/>
    </source>
</evidence>